<feature type="domain" description="Polysaccharide biosynthesis protein CapD-like" evidence="3">
    <location>
        <begin position="297"/>
        <end position="597"/>
    </location>
</feature>
<name>A0A844ZG89_9SPHN</name>
<feature type="transmembrane region" description="Helical" evidence="2">
    <location>
        <begin position="123"/>
        <end position="144"/>
    </location>
</feature>
<dbReference type="InterPro" id="IPR003869">
    <property type="entry name" value="Polysac_CapD-like"/>
</dbReference>
<evidence type="ECO:0000256" key="2">
    <source>
        <dbReference type="SAM" id="Phobius"/>
    </source>
</evidence>
<evidence type="ECO:0000313" key="4">
    <source>
        <dbReference type="EMBL" id="MXO86778.1"/>
    </source>
</evidence>
<evidence type="ECO:0000313" key="5">
    <source>
        <dbReference type="Proteomes" id="UP000433104"/>
    </source>
</evidence>
<comment type="similarity">
    <text evidence="1">Belongs to the polysaccharide synthase family.</text>
</comment>
<comment type="caution">
    <text evidence="4">The sequence shown here is derived from an EMBL/GenBank/DDBJ whole genome shotgun (WGS) entry which is preliminary data.</text>
</comment>
<keyword evidence="2" id="KW-0812">Transmembrane</keyword>
<dbReference type="PANTHER" id="PTHR43318:SF1">
    <property type="entry name" value="POLYSACCHARIDE BIOSYNTHESIS PROTEIN EPSC-RELATED"/>
    <property type="match status" value="1"/>
</dbReference>
<feature type="transmembrane region" description="Helical" evidence="2">
    <location>
        <begin position="91"/>
        <end position="111"/>
    </location>
</feature>
<dbReference type="RefSeq" id="WP_160684421.1">
    <property type="nucleotide sequence ID" value="NZ_WTYW01000004.1"/>
</dbReference>
<proteinExistence type="inferred from homology"/>
<dbReference type="AlphaFoldDB" id="A0A844ZG89"/>
<accession>A0A844ZG89</accession>
<dbReference type="SUPFAM" id="SSF51735">
    <property type="entry name" value="NAD(P)-binding Rossmann-fold domains"/>
    <property type="match status" value="2"/>
</dbReference>
<feature type="transmembrane region" description="Helical" evidence="2">
    <location>
        <begin position="58"/>
        <end position="79"/>
    </location>
</feature>
<organism evidence="4 5">
    <name type="scientific">Parapontixanthobacter aurantiacus</name>
    <dbReference type="NCBI Taxonomy" id="1463599"/>
    <lineage>
        <taxon>Bacteria</taxon>
        <taxon>Pseudomonadati</taxon>
        <taxon>Pseudomonadota</taxon>
        <taxon>Alphaproteobacteria</taxon>
        <taxon>Sphingomonadales</taxon>
        <taxon>Erythrobacteraceae</taxon>
        <taxon>Parapontixanthobacter</taxon>
    </lineage>
</organism>
<sequence>MLNRGLLKILGIASRVTDWPRWIKQLFVAILDGVLAVVATWIAFSLRLGEWRLFDWPVIRFAGSLILIWYLLALIRQNYNTIFRYTGRGSVVSLFVTVFLTTIPLITYYMVYTYPGVPRTIAILAPILFLILMATARIIGRYILVDLLNRSSGEADHRRVLIYGAGATGLQLANSLTSERGMQVMGFIDDDRTKHGKYVNQTRIYHPEDIAATIEQTGSTDIVLAMRTAKQQRRREILEELKDLPVNVQILPAVRAVIEGRVNASAIRPIQVEDLLGRAPVEPNEKLLRASVTGKTVLVTGGGGSIGSEICRQIALLEPKRILVADMNEFGLFHLRQMFEQQYRKDVFFEKTRELPAISYDLINVADANQVRHLFGANKIDTVYHAAAYKHVPLLEENSLSGVYNNVFGTKNVADQALASGVERMILISTDKAVRPPNVMGASKRLCELYLQSLAQERRAKGTIFSMVRFGNVLGSSGSVVPTFREQIEAGGPVTVTHRDVTRFFMTIPEAAQLVIQSAGMAEGGEVYLLDMGAPIKIWDLARTMIQLAGFDLHGDGPHGDHIEIREVGLRSGEKLHEELLIGEASSATEHPRIFRADEDFIRLDELTPILDELERTINDNSHDQCRRLLRTVVPTLNPQEDFVTERRA</sequence>
<dbReference type="Pfam" id="PF13727">
    <property type="entry name" value="CoA_binding_3"/>
    <property type="match status" value="1"/>
</dbReference>
<dbReference type="OrthoDB" id="9803111at2"/>
<dbReference type="Gene3D" id="3.40.50.720">
    <property type="entry name" value="NAD(P)-binding Rossmann-like Domain"/>
    <property type="match status" value="2"/>
</dbReference>
<evidence type="ECO:0000259" key="3">
    <source>
        <dbReference type="Pfam" id="PF02719"/>
    </source>
</evidence>
<keyword evidence="5" id="KW-1185">Reference proteome</keyword>
<gene>
    <name evidence="4" type="ORF">GRI38_12155</name>
</gene>
<keyword evidence="2" id="KW-0472">Membrane</keyword>
<keyword evidence="2" id="KW-1133">Transmembrane helix</keyword>
<dbReference type="PANTHER" id="PTHR43318">
    <property type="entry name" value="UDP-N-ACETYLGLUCOSAMINE 4,6-DEHYDRATASE"/>
    <property type="match status" value="1"/>
</dbReference>
<evidence type="ECO:0000256" key="1">
    <source>
        <dbReference type="ARBA" id="ARBA00007430"/>
    </source>
</evidence>
<dbReference type="Pfam" id="PF02719">
    <property type="entry name" value="Polysacc_synt_2"/>
    <property type="match status" value="1"/>
</dbReference>
<feature type="transmembrane region" description="Helical" evidence="2">
    <location>
        <begin position="26"/>
        <end position="46"/>
    </location>
</feature>
<dbReference type="InterPro" id="IPR036291">
    <property type="entry name" value="NAD(P)-bd_dom_sf"/>
</dbReference>
<reference evidence="4 5" key="1">
    <citation type="submission" date="2019-12" db="EMBL/GenBank/DDBJ databases">
        <title>Genomic-based taxomic classification of the family Erythrobacteraceae.</title>
        <authorList>
            <person name="Xu L."/>
        </authorList>
    </citation>
    <scope>NUCLEOTIDE SEQUENCE [LARGE SCALE GENOMIC DNA]</scope>
    <source>
        <strain evidence="4 5">MCCC 1A09962</strain>
    </source>
</reference>
<dbReference type="EMBL" id="WTYW01000004">
    <property type="protein sequence ID" value="MXO86778.1"/>
    <property type="molecule type" value="Genomic_DNA"/>
</dbReference>
<protein>
    <submittedName>
        <fullName evidence="4">NAD-dependent epimerase/dehydratase family protein</fullName>
    </submittedName>
</protein>
<dbReference type="InterPro" id="IPR051203">
    <property type="entry name" value="Polysaccharide_Synthase-Rel"/>
</dbReference>
<dbReference type="Proteomes" id="UP000433104">
    <property type="component" value="Unassembled WGS sequence"/>
</dbReference>
<dbReference type="CDD" id="cd05237">
    <property type="entry name" value="UDP_invert_4-6DH_SDR_e"/>
    <property type="match status" value="1"/>
</dbReference>